<evidence type="ECO:0000256" key="8">
    <source>
        <dbReference type="ARBA" id="ARBA00022989"/>
    </source>
</evidence>
<keyword evidence="3" id="KW-0808">Transferase</keyword>
<protein>
    <submittedName>
        <fullName evidence="13">Sensor histidine kinase</fullName>
    </submittedName>
</protein>
<accession>A0ABS6FZ70</accession>
<dbReference type="PANTHER" id="PTHR34220">
    <property type="entry name" value="SENSOR HISTIDINE KINASE YPDA"/>
    <property type="match status" value="1"/>
</dbReference>
<dbReference type="GO" id="GO:0016301">
    <property type="term" value="F:kinase activity"/>
    <property type="evidence" value="ECO:0007669"/>
    <property type="project" value="UniProtKB-KW"/>
</dbReference>
<evidence type="ECO:0000313" key="13">
    <source>
        <dbReference type="EMBL" id="MBU5675359.1"/>
    </source>
</evidence>
<proteinExistence type="predicted"/>
<dbReference type="InterPro" id="IPR005467">
    <property type="entry name" value="His_kinase_dom"/>
</dbReference>
<sequence length="563" mass="62241">MIIDIFSNLINRIGIIMILAFIVSKIKLIRNLVTKNNISRNDKLILSMIFGMFGIIGTYIGIPIDGALANSRIIGIIVGGLLGGPTVGIISGLIAGLHRWIIDIGGFTTIPCTISTVLAGIISGLLSKKFHKNNNKWLFAMITAIIPELIELGAILLFSRPFDEALKLVKIIVIPVTVTNALGVAIFIAIVDSVFTDQERAAAYQAQMALKIANRTLKYFRKGFNRETALETALETAKIIKDMTAIKGVAFTDKENILAHVGLGEDHHKSGDNIMTSLTKDVVNTGVYQVAGTKDEIGCSYDCCKLKSAIIVPLKEENETIGTLKLYKDKEDSITQVDLELALGLGLLFSTQIELSKIDYQSKLLSKAELRALQAQINPHFLFNAINTIVSFTRTNPDRARELLIHLGSYFRKNLQKNVEEVNLFEEIEHIESYIEIEQARFGDKLNVKFDIPNNINCVLPPLILQPIVENGIKHGILEKIEGGNIEVKATDNEDETVIVIKDNGVGMEKSFLDSLFDNKLQNDSIGLINVNNRLKNKYGEKNALEIYSQVDKGTTVIVRIPK</sequence>
<comment type="subcellular location">
    <subcellularLocation>
        <location evidence="1">Cell membrane</location>
        <topology evidence="1">Multi-pass membrane protein</topology>
    </subcellularLocation>
</comment>
<keyword evidence="7" id="KW-0067">ATP-binding</keyword>
<dbReference type="SMART" id="SM00065">
    <property type="entry name" value="GAF"/>
    <property type="match status" value="1"/>
</dbReference>
<dbReference type="Pfam" id="PF06580">
    <property type="entry name" value="His_kinase"/>
    <property type="match status" value="1"/>
</dbReference>
<keyword evidence="10 11" id="KW-0472">Membrane</keyword>
<feature type="transmembrane region" description="Helical" evidence="11">
    <location>
        <begin position="74"/>
        <end position="97"/>
    </location>
</feature>
<evidence type="ECO:0000256" key="11">
    <source>
        <dbReference type="SAM" id="Phobius"/>
    </source>
</evidence>
<dbReference type="InterPro" id="IPR003018">
    <property type="entry name" value="GAF"/>
</dbReference>
<feature type="transmembrane region" description="Helical" evidence="11">
    <location>
        <begin position="6"/>
        <end position="23"/>
    </location>
</feature>
<evidence type="ECO:0000256" key="1">
    <source>
        <dbReference type="ARBA" id="ARBA00004651"/>
    </source>
</evidence>
<dbReference type="Proteomes" id="UP000779508">
    <property type="component" value="Unassembled WGS sequence"/>
</dbReference>
<keyword evidence="9" id="KW-0902">Two-component regulatory system</keyword>
<reference evidence="13 14" key="1">
    <citation type="submission" date="2021-06" db="EMBL/GenBank/DDBJ databases">
        <authorList>
            <person name="Sun Q."/>
            <person name="Li D."/>
        </authorList>
    </citation>
    <scope>NUCLEOTIDE SEQUENCE [LARGE SCALE GENOMIC DNA]</scope>
    <source>
        <strain evidence="13 14">MSJ-5</strain>
    </source>
</reference>
<evidence type="ECO:0000256" key="6">
    <source>
        <dbReference type="ARBA" id="ARBA00022777"/>
    </source>
</evidence>
<keyword evidence="5" id="KW-0547">Nucleotide-binding</keyword>
<evidence type="ECO:0000256" key="9">
    <source>
        <dbReference type="ARBA" id="ARBA00023012"/>
    </source>
</evidence>
<dbReference type="InterPro" id="IPR010559">
    <property type="entry name" value="Sig_transdc_His_kin_internal"/>
</dbReference>
<evidence type="ECO:0000256" key="10">
    <source>
        <dbReference type="ARBA" id="ARBA00023136"/>
    </source>
</evidence>
<feature type="transmembrane region" description="Helical" evidence="11">
    <location>
        <begin position="44"/>
        <end position="62"/>
    </location>
</feature>
<feature type="domain" description="Histidine kinase" evidence="12">
    <location>
        <begin position="464"/>
        <end position="563"/>
    </location>
</feature>
<feature type="transmembrane region" description="Helical" evidence="11">
    <location>
        <begin position="137"/>
        <end position="159"/>
    </location>
</feature>
<comment type="caution">
    <text evidence="13">The sequence shown here is derived from an EMBL/GenBank/DDBJ whole genome shotgun (WGS) entry which is preliminary data.</text>
</comment>
<evidence type="ECO:0000256" key="4">
    <source>
        <dbReference type="ARBA" id="ARBA00022692"/>
    </source>
</evidence>
<dbReference type="Pfam" id="PF07694">
    <property type="entry name" value="5TM-5TMR_LYT"/>
    <property type="match status" value="1"/>
</dbReference>
<keyword evidence="8 11" id="KW-1133">Transmembrane helix</keyword>
<keyword evidence="14" id="KW-1185">Reference proteome</keyword>
<organism evidence="13 14">
    <name type="scientific">Alkaliphilus flagellatus</name>
    <dbReference type="NCBI Taxonomy" id="2841507"/>
    <lineage>
        <taxon>Bacteria</taxon>
        <taxon>Bacillati</taxon>
        <taxon>Bacillota</taxon>
        <taxon>Clostridia</taxon>
        <taxon>Peptostreptococcales</taxon>
        <taxon>Natronincolaceae</taxon>
        <taxon>Alkaliphilus</taxon>
    </lineage>
</organism>
<dbReference type="Pfam" id="PF02518">
    <property type="entry name" value="HATPase_c"/>
    <property type="match status" value="1"/>
</dbReference>
<dbReference type="InterPro" id="IPR003594">
    <property type="entry name" value="HATPase_dom"/>
</dbReference>
<dbReference type="InterPro" id="IPR011620">
    <property type="entry name" value="Sig_transdc_His_kinase_LytS_TM"/>
</dbReference>
<evidence type="ECO:0000256" key="3">
    <source>
        <dbReference type="ARBA" id="ARBA00022679"/>
    </source>
</evidence>
<feature type="transmembrane region" description="Helical" evidence="11">
    <location>
        <begin position="104"/>
        <end position="125"/>
    </location>
</feature>
<feature type="transmembrane region" description="Helical" evidence="11">
    <location>
        <begin position="171"/>
        <end position="191"/>
    </location>
</feature>
<name>A0ABS6FZ70_9FIRM</name>
<evidence type="ECO:0000256" key="7">
    <source>
        <dbReference type="ARBA" id="ARBA00022840"/>
    </source>
</evidence>
<gene>
    <name evidence="13" type="ORF">KQI88_02880</name>
</gene>
<keyword evidence="6 13" id="KW-0418">Kinase</keyword>
<evidence type="ECO:0000256" key="2">
    <source>
        <dbReference type="ARBA" id="ARBA00022475"/>
    </source>
</evidence>
<keyword evidence="2" id="KW-1003">Cell membrane</keyword>
<keyword evidence="4 11" id="KW-0812">Transmembrane</keyword>
<dbReference type="PROSITE" id="PS50109">
    <property type="entry name" value="HIS_KIN"/>
    <property type="match status" value="1"/>
</dbReference>
<evidence type="ECO:0000256" key="5">
    <source>
        <dbReference type="ARBA" id="ARBA00022741"/>
    </source>
</evidence>
<evidence type="ECO:0000259" key="12">
    <source>
        <dbReference type="PROSITE" id="PS50109"/>
    </source>
</evidence>
<dbReference type="InterPro" id="IPR050640">
    <property type="entry name" value="Bact_2-comp_sensor_kinase"/>
</dbReference>
<dbReference type="PANTHER" id="PTHR34220:SF7">
    <property type="entry name" value="SENSOR HISTIDINE KINASE YPDA"/>
    <property type="match status" value="1"/>
</dbReference>
<dbReference type="EMBL" id="JAHLQK010000001">
    <property type="protein sequence ID" value="MBU5675359.1"/>
    <property type="molecule type" value="Genomic_DNA"/>
</dbReference>
<evidence type="ECO:0000313" key="14">
    <source>
        <dbReference type="Proteomes" id="UP000779508"/>
    </source>
</evidence>